<dbReference type="EMBL" id="CAUYUE010000002">
    <property type="protein sequence ID" value="CAK0741538.1"/>
    <property type="molecule type" value="Genomic_DNA"/>
</dbReference>
<gene>
    <name evidence="2" type="ORF">CVIRNUC_001332</name>
</gene>
<evidence type="ECO:0008006" key="4">
    <source>
        <dbReference type="Google" id="ProtNLM"/>
    </source>
</evidence>
<feature type="region of interest" description="Disordered" evidence="1">
    <location>
        <begin position="231"/>
        <end position="256"/>
    </location>
</feature>
<evidence type="ECO:0000256" key="1">
    <source>
        <dbReference type="SAM" id="MobiDB-lite"/>
    </source>
</evidence>
<organism evidence="2 3">
    <name type="scientific">Coccomyxa viridis</name>
    <dbReference type="NCBI Taxonomy" id="1274662"/>
    <lineage>
        <taxon>Eukaryota</taxon>
        <taxon>Viridiplantae</taxon>
        <taxon>Chlorophyta</taxon>
        <taxon>core chlorophytes</taxon>
        <taxon>Trebouxiophyceae</taxon>
        <taxon>Trebouxiophyceae incertae sedis</taxon>
        <taxon>Coccomyxaceae</taxon>
        <taxon>Coccomyxa</taxon>
    </lineage>
</organism>
<evidence type="ECO:0000313" key="3">
    <source>
        <dbReference type="Proteomes" id="UP001314263"/>
    </source>
</evidence>
<proteinExistence type="predicted"/>
<dbReference type="SUPFAM" id="SSF50249">
    <property type="entry name" value="Nucleic acid-binding proteins"/>
    <property type="match status" value="1"/>
</dbReference>
<dbReference type="InterPro" id="IPR012340">
    <property type="entry name" value="NA-bd_OB-fold"/>
</dbReference>
<name>A0AAV1HTE0_9CHLO</name>
<accession>A0AAV1HTE0</accession>
<dbReference type="Proteomes" id="UP001314263">
    <property type="component" value="Unassembled WGS sequence"/>
</dbReference>
<protein>
    <recommendedName>
        <fullName evidence="4">Ribosomal protein S1</fullName>
    </recommendedName>
</protein>
<sequence>MQLASLRYLRQLCAHQAKGFATQSRNQLLKAGTSLESLAAEPLEEEPQQHREADLELIRRHNSSLKQIKGQTIGARIFRVDKRFIFLDTGFNKHVKFSRKALLLSQLVSSIDGGMRTSPEDFRVGDVLKFVVEETETPYGDMQLLSERQLAADKSVQVWNTIRQAMRQNESIMGRVLNSVPGGYCIGVAGLVAFCPFSAIAGSTARRIGVLQPFLVLRMEEDRQNIILYDAQKRPPPLRSSSRRDEGLTNNRYQGR</sequence>
<evidence type="ECO:0000313" key="2">
    <source>
        <dbReference type="EMBL" id="CAK0741538.1"/>
    </source>
</evidence>
<comment type="caution">
    <text evidence="2">The sequence shown here is derived from an EMBL/GenBank/DDBJ whole genome shotgun (WGS) entry which is preliminary data.</text>
</comment>
<dbReference type="AlphaFoldDB" id="A0AAV1HTE0"/>
<keyword evidence="3" id="KW-1185">Reference proteome</keyword>
<reference evidence="2 3" key="1">
    <citation type="submission" date="2023-10" db="EMBL/GenBank/DDBJ databases">
        <authorList>
            <person name="Maclean D."/>
            <person name="Macfadyen A."/>
        </authorList>
    </citation>
    <scope>NUCLEOTIDE SEQUENCE [LARGE SCALE GENOMIC DNA]</scope>
</reference>